<feature type="domain" description="DUF7625" evidence="3">
    <location>
        <begin position="483"/>
        <end position="563"/>
    </location>
</feature>
<protein>
    <submittedName>
        <fullName evidence="4">Uncharacterized protein</fullName>
    </submittedName>
</protein>
<sequence length="657" mass="71857">MGGGGDAAAGEYAAAKTSVWWDIENCQVPRACDPHLIAQNISSALAAMGYRGPVLISAFGDTNKITPSVQQALSSTGIALNHVPAGVKDASDKKILVDMLFWAVDNPPPANYLLISGDRDFSNALHQLGLRRYNILLAQPPNVSQALVAAAKSVWNWKDLVSGGKPLHESPYISKTSGGTSLTEASLSGSPAGKYDNWCKGKSKRCPNPIQPDSDLTTISGNTFMQPPPVSHDILTNSNIPQFNNSMKNTDQMHIPTMSSMKAQESSNLNHPTNFFTQLPHQMLPSEANYSCQSEAVSFKEAPHRFFQGNQPKSSNGAVADYAPPHSYFSMKDGKDFSNNDKSRWPHPLRPSDLLAPQPSTRPGNLSSSNSQKYNLNAIPYRPSGAAFTSPQSWIGGSPFSSGNLPEFSRLSISDDPSGGHHNSSSFKNNPKPNISVSEHYGPQSYQTTYEEHVHRQPTNTRDSNLSKDELWGKAGCLSVPTDVQNVLCALRILKNDKMVPNEANIADCIRYGEMNIQNFNIGMALSYAVHHQLLVMHKLGGNLPFYVEKNDVLWKCINPIDINAKHPKATWDAVLRFLSSTVGRASMMTSQCRYQAAIIMRNSCLNHLVLGEILQILHVTANVKRWITPHPSGWLPLSFHLPDADKNTDAGASTTY</sequence>
<dbReference type="PANTHER" id="PTHR14379">
    <property type="entry name" value="LIMKAIN B LKAP"/>
    <property type="match status" value="1"/>
</dbReference>
<comment type="caution">
    <text evidence="4">The sequence shown here is derived from an EMBL/GenBank/DDBJ whole genome shotgun (WGS) entry which is preliminary data.</text>
</comment>
<dbReference type="InterPro" id="IPR056042">
    <property type="entry name" value="DUF7625"/>
</dbReference>
<name>A0A4V4H5A2_MUSBA</name>
<dbReference type="Proteomes" id="UP000317650">
    <property type="component" value="Chromosome 11"/>
</dbReference>
<reference evidence="4 5" key="1">
    <citation type="journal article" date="2019" name="Nat. Plants">
        <title>Genome sequencing of Musa balbisiana reveals subgenome evolution and function divergence in polyploid bananas.</title>
        <authorList>
            <person name="Yao X."/>
        </authorList>
    </citation>
    <scope>NUCLEOTIDE SEQUENCE [LARGE SCALE GENOMIC DNA]</scope>
    <source>
        <strain evidence="5">cv. DH-PKW</strain>
        <tissue evidence="4">Leaves</tissue>
    </source>
</reference>
<dbReference type="Pfam" id="PF01936">
    <property type="entry name" value="NYN"/>
    <property type="match status" value="1"/>
</dbReference>
<feature type="compositionally biased region" description="Polar residues" evidence="1">
    <location>
        <begin position="358"/>
        <end position="373"/>
    </location>
</feature>
<feature type="domain" description="NYN" evidence="2">
    <location>
        <begin position="16"/>
        <end position="152"/>
    </location>
</feature>
<evidence type="ECO:0000259" key="3">
    <source>
        <dbReference type="Pfam" id="PF24620"/>
    </source>
</evidence>
<accession>A0A4V4H5A2</accession>
<evidence type="ECO:0000313" key="5">
    <source>
        <dbReference type="Proteomes" id="UP000317650"/>
    </source>
</evidence>
<evidence type="ECO:0000313" key="4">
    <source>
        <dbReference type="EMBL" id="THU55236.1"/>
    </source>
</evidence>
<dbReference type="EMBL" id="PYDT01000007">
    <property type="protein sequence ID" value="THU55236.1"/>
    <property type="molecule type" value="Genomic_DNA"/>
</dbReference>
<dbReference type="InterPro" id="IPR021139">
    <property type="entry name" value="NYN"/>
</dbReference>
<feature type="compositionally biased region" description="Basic and acidic residues" evidence="1">
    <location>
        <begin position="332"/>
        <end position="344"/>
    </location>
</feature>
<evidence type="ECO:0000256" key="1">
    <source>
        <dbReference type="SAM" id="MobiDB-lite"/>
    </source>
</evidence>
<keyword evidence="5" id="KW-1185">Reference proteome</keyword>
<dbReference type="AlphaFoldDB" id="A0A4V4H5A2"/>
<dbReference type="CDD" id="cd10910">
    <property type="entry name" value="PIN_limkain_b1_N_like"/>
    <property type="match status" value="1"/>
</dbReference>
<dbReference type="Pfam" id="PF24620">
    <property type="entry name" value="DUF7625"/>
    <property type="match status" value="1"/>
</dbReference>
<dbReference type="PANTHER" id="PTHR14379:SF3">
    <property type="entry name" value="MEIOSIS REGULATOR AND MRNA STABILITY FACTOR 1"/>
    <property type="match status" value="1"/>
</dbReference>
<dbReference type="InterPro" id="IPR024768">
    <property type="entry name" value="Marf1"/>
</dbReference>
<dbReference type="GO" id="GO:0010468">
    <property type="term" value="P:regulation of gene expression"/>
    <property type="evidence" value="ECO:0007669"/>
    <property type="project" value="InterPro"/>
</dbReference>
<proteinExistence type="predicted"/>
<gene>
    <name evidence="4" type="ORF">C4D60_Mb11t04450</name>
</gene>
<dbReference type="GO" id="GO:0004540">
    <property type="term" value="F:RNA nuclease activity"/>
    <property type="evidence" value="ECO:0007669"/>
    <property type="project" value="InterPro"/>
</dbReference>
<feature type="compositionally biased region" description="Low complexity" evidence="1">
    <location>
        <begin position="423"/>
        <end position="436"/>
    </location>
</feature>
<feature type="region of interest" description="Disordered" evidence="1">
    <location>
        <begin position="406"/>
        <end position="441"/>
    </location>
</feature>
<feature type="region of interest" description="Disordered" evidence="1">
    <location>
        <begin position="331"/>
        <end position="373"/>
    </location>
</feature>
<dbReference type="STRING" id="52838.A0A4V4H5A2"/>
<dbReference type="GO" id="GO:0005777">
    <property type="term" value="C:peroxisome"/>
    <property type="evidence" value="ECO:0007669"/>
    <property type="project" value="InterPro"/>
</dbReference>
<evidence type="ECO:0000259" key="2">
    <source>
        <dbReference type="Pfam" id="PF01936"/>
    </source>
</evidence>
<dbReference type="Gene3D" id="3.40.50.1010">
    <property type="entry name" value="5'-nuclease"/>
    <property type="match status" value="1"/>
</dbReference>
<organism evidence="4 5">
    <name type="scientific">Musa balbisiana</name>
    <name type="common">Banana</name>
    <dbReference type="NCBI Taxonomy" id="52838"/>
    <lineage>
        <taxon>Eukaryota</taxon>
        <taxon>Viridiplantae</taxon>
        <taxon>Streptophyta</taxon>
        <taxon>Embryophyta</taxon>
        <taxon>Tracheophyta</taxon>
        <taxon>Spermatophyta</taxon>
        <taxon>Magnoliopsida</taxon>
        <taxon>Liliopsida</taxon>
        <taxon>Zingiberales</taxon>
        <taxon>Musaceae</taxon>
        <taxon>Musa</taxon>
    </lineage>
</organism>